<dbReference type="Gene3D" id="3.20.20.140">
    <property type="entry name" value="Metal-dependent hydrolases"/>
    <property type="match status" value="1"/>
</dbReference>
<dbReference type="EMBL" id="MHSS01000015">
    <property type="protein sequence ID" value="OHA47644.1"/>
    <property type="molecule type" value="Genomic_DNA"/>
</dbReference>
<accession>A0A1G2PH37</accession>
<evidence type="ECO:0000256" key="5">
    <source>
        <dbReference type="ARBA" id="ARBA00022695"/>
    </source>
</evidence>
<evidence type="ECO:0000313" key="11">
    <source>
        <dbReference type="Proteomes" id="UP000177629"/>
    </source>
</evidence>
<comment type="caution">
    <text evidence="10">The sequence shown here is derived from an EMBL/GenBank/DDBJ whole genome shotgun (WGS) entry which is preliminary data.</text>
</comment>
<dbReference type="Pfam" id="PF17657">
    <property type="entry name" value="DNA_pol3_finger"/>
    <property type="match status" value="1"/>
</dbReference>
<reference evidence="10 11" key="1">
    <citation type="journal article" date="2016" name="Nat. Commun.">
        <title>Thousands of microbial genomes shed light on interconnected biogeochemical processes in an aquifer system.</title>
        <authorList>
            <person name="Anantharaman K."/>
            <person name="Brown C.T."/>
            <person name="Hug L.A."/>
            <person name="Sharon I."/>
            <person name="Castelle C.J."/>
            <person name="Probst A.J."/>
            <person name="Thomas B.C."/>
            <person name="Singh A."/>
            <person name="Wilkins M.J."/>
            <person name="Karaoz U."/>
            <person name="Brodie E.L."/>
            <person name="Williams K.H."/>
            <person name="Hubbard S.S."/>
            <person name="Banfield J.F."/>
        </authorList>
    </citation>
    <scope>NUCLEOTIDE SEQUENCE [LARGE SCALE GENOMIC DNA]</scope>
</reference>
<dbReference type="InterPro" id="IPR040982">
    <property type="entry name" value="DNA_pol3_finger"/>
</dbReference>
<dbReference type="Pfam" id="PF01336">
    <property type="entry name" value="tRNA_anti-codon"/>
    <property type="match status" value="1"/>
</dbReference>
<dbReference type="Pfam" id="PF14579">
    <property type="entry name" value="HHH_6"/>
    <property type="match status" value="1"/>
</dbReference>
<dbReference type="EC" id="2.7.7.7" evidence="2"/>
<dbReference type="InterPro" id="IPR004365">
    <property type="entry name" value="NA-bd_OB_tRNA"/>
</dbReference>
<proteinExistence type="predicted"/>
<dbReference type="Proteomes" id="UP000177629">
    <property type="component" value="Unassembled WGS sequence"/>
</dbReference>
<dbReference type="GO" id="GO:0008408">
    <property type="term" value="F:3'-5' exonuclease activity"/>
    <property type="evidence" value="ECO:0007669"/>
    <property type="project" value="InterPro"/>
</dbReference>
<keyword evidence="7" id="KW-0239">DNA-directed DNA polymerase</keyword>
<organism evidence="10 11">
    <name type="scientific">Candidatus Terrybacteria bacterium RIFCSPHIGHO2_01_FULL_48_17</name>
    <dbReference type="NCBI Taxonomy" id="1802362"/>
    <lineage>
        <taxon>Bacteria</taxon>
        <taxon>Candidatus Terryibacteriota</taxon>
    </lineage>
</organism>
<dbReference type="Pfam" id="PF07733">
    <property type="entry name" value="DNA_pol3_alpha"/>
    <property type="match status" value="1"/>
</dbReference>
<dbReference type="CDD" id="cd12113">
    <property type="entry name" value="PHP_PolIIIA_DnaE3"/>
    <property type="match status" value="1"/>
</dbReference>
<protein>
    <recommendedName>
        <fullName evidence="3">DNA polymerase III subunit alpha</fullName>
        <ecNumber evidence="2">2.7.7.7</ecNumber>
    </recommendedName>
</protein>
<dbReference type="GO" id="GO:0003887">
    <property type="term" value="F:DNA-directed DNA polymerase activity"/>
    <property type="evidence" value="ECO:0007669"/>
    <property type="project" value="UniProtKB-KW"/>
</dbReference>
<dbReference type="InterPro" id="IPR004013">
    <property type="entry name" value="PHP_dom"/>
</dbReference>
<dbReference type="NCBIfam" id="TIGR00594">
    <property type="entry name" value="polc"/>
    <property type="match status" value="1"/>
</dbReference>
<dbReference type="NCBIfam" id="NF005298">
    <property type="entry name" value="PRK06826.1"/>
    <property type="match status" value="1"/>
</dbReference>
<evidence type="ECO:0000313" key="10">
    <source>
        <dbReference type="EMBL" id="OHA47644.1"/>
    </source>
</evidence>
<evidence type="ECO:0000256" key="6">
    <source>
        <dbReference type="ARBA" id="ARBA00022705"/>
    </source>
</evidence>
<dbReference type="AlphaFoldDB" id="A0A1G2PH37"/>
<dbReference type="InterPro" id="IPR016195">
    <property type="entry name" value="Pol/histidinol_Pase-like"/>
</dbReference>
<evidence type="ECO:0000256" key="2">
    <source>
        <dbReference type="ARBA" id="ARBA00012417"/>
    </source>
</evidence>
<keyword evidence="6" id="KW-0235">DNA replication</keyword>
<dbReference type="GO" id="GO:0006260">
    <property type="term" value="P:DNA replication"/>
    <property type="evidence" value="ECO:0007669"/>
    <property type="project" value="UniProtKB-KW"/>
</dbReference>
<dbReference type="InterPro" id="IPR011708">
    <property type="entry name" value="DNA_pol3_alpha_NTPase_dom"/>
</dbReference>
<evidence type="ECO:0000256" key="4">
    <source>
        <dbReference type="ARBA" id="ARBA00022679"/>
    </source>
</evidence>
<evidence type="ECO:0000256" key="8">
    <source>
        <dbReference type="ARBA" id="ARBA00049244"/>
    </source>
</evidence>
<dbReference type="InterPro" id="IPR041931">
    <property type="entry name" value="DNA_pol3_alpha_thumb_dom"/>
</dbReference>
<name>A0A1G2PH37_9BACT</name>
<dbReference type="Gene3D" id="1.10.150.870">
    <property type="match status" value="1"/>
</dbReference>
<dbReference type="SMART" id="SM00481">
    <property type="entry name" value="POLIIIAc"/>
    <property type="match status" value="1"/>
</dbReference>
<keyword evidence="4" id="KW-0808">Transferase</keyword>
<dbReference type="NCBIfam" id="NF004226">
    <property type="entry name" value="PRK05673.1"/>
    <property type="match status" value="1"/>
</dbReference>
<keyword evidence="5" id="KW-0548">Nucleotidyltransferase</keyword>
<dbReference type="PANTHER" id="PTHR32294">
    <property type="entry name" value="DNA POLYMERASE III SUBUNIT ALPHA"/>
    <property type="match status" value="1"/>
</dbReference>
<dbReference type="PANTHER" id="PTHR32294:SF0">
    <property type="entry name" value="DNA POLYMERASE III SUBUNIT ALPHA"/>
    <property type="match status" value="1"/>
</dbReference>
<sequence length="1069" mass="120406">MASRFVHLHVHSHYSFLDGLAKIDQLVARAKELGMDALAITDHGGLWGAVEFYKKAKAQGIKPIIGAELYVATRSRFDRDPQLDTRRFHLTVLAKNNIGYQNLVKLVTKSQLEGFYFKPRVDKELLRTYHEGLIALSGCLGGEIPRAIESGNMKHANNLLTEYLDIFGRDNFFLELGAHNNIPQQKKLNTKLIELGKQYNVPLVATNDIHYVSADDKDAHEVLLSVQTASRFDDESRLSLKTDDFSLKSAEQMDASFPNMPEVLKESAKIAEQCNVTLPIGAIQLPMFPVPEGYTPDSYLKKLCDEGLTKRYDANYPPQALERLSYELSVIEKTGFASYFLIVQDFVSWAKGQGIVVGPGRGSAAGSFVAYVLGITNIDPLRYELLFERFLNPARVSMPDIDLDFADWRRDEVIQYLRQKYGDEHVAQIGTFGTMAARAVVRDAGRSLGFPYSFCDRVAKLIPFGMTLEQALKASQELSQAYENEADVARLVDSGRKLEGVARHISTHACGVVISKEPLTKLVPLQHPSQSEEHVISQYEMHSIEDLGLLKIDLLGLRNLSIIEETIGRIKNTYREEVDIERLPLDDAKTFELLRTADTTGVFQLEGGGMRRYLKELVPTELEDIIAMISLYRPGPMEFIPSFIKRKHGKEKVEYLDHALESILKKTHGIAVYQEQLMEIARQLAGFSLAEADMLRKAVGKKIKSLLNEQHEKLVAGMMRNKITKNTAEKIWEWIIPFARYGFNRSHGACYAMIAYQTAWLKAHYPYEFMASLLNREYGMGTDRVAVLIQEARAHEIKILPPDVNASREGFTVVYKETKNPGAIRFGLTAIKNLGHNVVTKIITERDTNGAYTSLENFIKRIAGPEFTKKALESLTYAGALDQFAERKAILESTDQILSFGKESHRNAQSGQGSLFDETSTGATLRLKETKPASKQERLRWEKDHLGLWVSEHPLRSYERLLATITKPIEIMRDAATGRQLRIGGVITKIKKILTKKGEPMLFVNVEDMSGTTEVVVFPRVLENYPTAFKENAIVLLDGTVSERNGEMGFICERAEEIVEKAEEIVRRV</sequence>
<dbReference type="SUPFAM" id="SSF89550">
    <property type="entry name" value="PHP domain-like"/>
    <property type="match status" value="1"/>
</dbReference>
<feature type="domain" description="Polymerase/histidinol phosphatase N-terminal" evidence="9">
    <location>
        <begin position="6"/>
        <end position="73"/>
    </location>
</feature>
<dbReference type="InterPro" id="IPR003141">
    <property type="entry name" value="Pol/His_phosphatase_N"/>
</dbReference>
<dbReference type="STRING" id="1802362.A2806_03440"/>
<comment type="subcellular location">
    <subcellularLocation>
        <location evidence="1">Cytoplasm</location>
    </subcellularLocation>
</comment>
<dbReference type="GO" id="GO:0003676">
    <property type="term" value="F:nucleic acid binding"/>
    <property type="evidence" value="ECO:0007669"/>
    <property type="project" value="InterPro"/>
</dbReference>
<gene>
    <name evidence="10" type="ORF">A2806_03440</name>
</gene>
<comment type="catalytic activity">
    <reaction evidence="8">
        <text>DNA(n) + a 2'-deoxyribonucleoside 5'-triphosphate = DNA(n+1) + diphosphate</text>
        <dbReference type="Rhea" id="RHEA:22508"/>
        <dbReference type="Rhea" id="RHEA-COMP:17339"/>
        <dbReference type="Rhea" id="RHEA-COMP:17340"/>
        <dbReference type="ChEBI" id="CHEBI:33019"/>
        <dbReference type="ChEBI" id="CHEBI:61560"/>
        <dbReference type="ChEBI" id="CHEBI:173112"/>
        <dbReference type="EC" id="2.7.7.7"/>
    </reaction>
</comment>
<dbReference type="CDD" id="cd04485">
    <property type="entry name" value="DnaE_OBF"/>
    <property type="match status" value="1"/>
</dbReference>
<dbReference type="GO" id="GO:0005737">
    <property type="term" value="C:cytoplasm"/>
    <property type="evidence" value="ECO:0007669"/>
    <property type="project" value="UniProtKB-SubCell"/>
</dbReference>
<evidence type="ECO:0000259" key="9">
    <source>
        <dbReference type="SMART" id="SM00481"/>
    </source>
</evidence>
<evidence type="ECO:0000256" key="7">
    <source>
        <dbReference type="ARBA" id="ARBA00022932"/>
    </source>
</evidence>
<evidence type="ECO:0000256" key="3">
    <source>
        <dbReference type="ARBA" id="ARBA00019114"/>
    </source>
</evidence>
<dbReference type="Gene3D" id="1.10.10.1600">
    <property type="entry name" value="Bacterial DNA polymerase III alpha subunit, thumb domain"/>
    <property type="match status" value="1"/>
</dbReference>
<dbReference type="InterPro" id="IPR029460">
    <property type="entry name" value="DNAPol_HHH"/>
</dbReference>
<dbReference type="InterPro" id="IPR004805">
    <property type="entry name" value="DnaE2/DnaE/PolC"/>
</dbReference>
<dbReference type="Pfam" id="PF02811">
    <property type="entry name" value="PHP"/>
    <property type="match status" value="1"/>
</dbReference>
<evidence type="ECO:0000256" key="1">
    <source>
        <dbReference type="ARBA" id="ARBA00004496"/>
    </source>
</evidence>